<name>A0A0R0D6R4_9GAMM</name>
<reference evidence="2 3" key="1">
    <citation type="submission" date="2015-05" db="EMBL/GenBank/DDBJ databases">
        <title>Genome sequencing and analysis of members of genus Stenotrophomonas.</title>
        <authorList>
            <person name="Patil P.P."/>
            <person name="Midha S."/>
            <person name="Patil P.B."/>
        </authorList>
    </citation>
    <scope>NUCLEOTIDE SEQUENCE [LARGE SCALE GENOMIC DNA]</scope>
    <source>
        <strain evidence="2 3">DSM 24757</strain>
    </source>
</reference>
<protein>
    <recommendedName>
        <fullName evidence="1">PIN-like domain-containing protein</fullName>
    </recommendedName>
</protein>
<dbReference type="Proteomes" id="UP000050956">
    <property type="component" value="Unassembled WGS sequence"/>
</dbReference>
<organism evidence="2 3">
    <name type="scientific">Stenotrophomonas ginsengisoli</name>
    <dbReference type="NCBI Taxonomy" id="336566"/>
    <lineage>
        <taxon>Bacteria</taxon>
        <taxon>Pseudomonadati</taxon>
        <taxon>Pseudomonadota</taxon>
        <taxon>Gammaproteobacteria</taxon>
        <taxon>Lysobacterales</taxon>
        <taxon>Lysobacteraceae</taxon>
        <taxon>Stenotrophomonas</taxon>
    </lineage>
</organism>
<accession>A0A0R0D6R4</accession>
<evidence type="ECO:0000313" key="2">
    <source>
        <dbReference type="EMBL" id="KRG77887.1"/>
    </source>
</evidence>
<comment type="caution">
    <text evidence="2">The sequence shown here is derived from an EMBL/GenBank/DDBJ whole genome shotgun (WGS) entry which is preliminary data.</text>
</comment>
<dbReference type="STRING" id="336566.ABB30_06440"/>
<sequence>MLITPRRNYVFIDHENVQPDDLSLLDLPTVQVWIFIGASQAKFSTDLAIAAHAMGERVRYVRITGNGSNALDFHIACYLGRLLHEDPDGYFHIISKDTGFDPLVTHLRQHKATVYRVPAIAQMAMFPQAAKAKAMAVVRPARAEAVVVTVEPVAAPAAVPTPKPVVAAQSGKPAINATQRLEQIKLLLAKHPKNRPAKRASLRNHVLATFAKTISSQQADELIASLVKAGVIRLDGSKVIYR</sequence>
<dbReference type="Pfam" id="PF18475">
    <property type="entry name" value="PIN7"/>
    <property type="match status" value="1"/>
</dbReference>
<gene>
    <name evidence="2" type="ORF">ABB30_06440</name>
</gene>
<keyword evidence="3" id="KW-1185">Reference proteome</keyword>
<feature type="domain" description="PIN-like" evidence="1">
    <location>
        <begin position="11"/>
        <end position="109"/>
    </location>
</feature>
<evidence type="ECO:0000313" key="3">
    <source>
        <dbReference type="Proteomes" id="UP000050956"/>
    </source>
</evidence>
<dbReference type="AlphaFoldDB" id="A0A0R0D6R4"/>
<proteinExistence type="predicted"/>
<dbReference type="EMBL" id="LDJM01000015">
    <property type="protein sequence ID" value="KRG77887.1"/>
    <property type="molecule type" value="Genomic_DNA"/>
</dbReference>
<dbReference type="InterPro" id="IPR041494">
    <property type="entry name" value="PIN7"/>
</dbReference>
<dbReference type="PATRIC" id="fig|336566.3.peg.634"/>
<evidence type="ECO:0000259" key="1">
    <source>
        <dbReference type="Pfam" id="PF18475"/>
    </source>
</evidence>